<evidence type="ECO:0000256" key="1">
    <source>
        <dbReference type="ARBA" id="ARBA00004141"/>
    </source>
</evidence>
<evidence type="ECO:0000256" key="2">
    <source>
        <dbReference type="ARBA" id="ARBA00022692"/>
    </source>
</evidence>
<comment type="caution">
    <text evidence="7">The sequence shown here is derived from an EMBL/GenBank/DDBJ whole genome shotgun (WGS) entry which is preliminary data.</text>
</comment>
<feature type="transmembrane region" description="Helical" evidence="5">
    <location>
        <begin position="448"/>
        <end position="466"/>
    </location>
</feature>
<reference evidence="7 8" key="1">
    <citation type="submission" date="2013-02" db="EMBL/GenBank/DDBJ databases">
        <title>Genome sequence of Candida maltosa Xu316, a potential industrial strain for xylitol and ethanol production.</title>
        <authorList>
            <person name="Yu J."/>
            <person name="Wang Q."/>
            <person name="Geng X."/>
            <person name="Bao W."/>
            <person name="He P."/>
            <person name="Cai J."/>
        </authorList>
    </citation>
    <scope>NUCLEOTIDE SEQUENCE [LARGE SCALE GENOMIC DNA]</scope>
    <source>
        <strain evidence="8">Xu316</strain>
    </source>
</reference>
<dbReference type="GO" id="GO:0005886">
    <property type="term" value="C:plasma membrane"/>
    <property type="evidence" value="ECO:0007669"/>
    <property type="project" value="TreeGrafter"/>
</dbReference>
<keyword evidence="8" id="KW-1185">Reference proteome</keyword>
<dbReference type="Gene3D" id="1.20.1250.20">
    <property type="entry name" value="MFS general substrate transporter like domains"/>
    <property type="match status" value="1"/>
</dbReference>
<evidence type="ECO:0000256" key="4">
    <source>
        <dbReference type="ARBA" id="ARBA00023136"/>
    </source>
</evidence>
<evidence type="ECO:0000256" key="5">
    <source>
        <dbReference type="SAM" id="Phobius"/>
    </source>
</evidence>
<dbReference type="GO" id="GO:0035879">
    <property type="term" value="P:plasma membrane lactate transport"/>
    <property type="evidence" value="ECO:0007669"/>
    <property type="project" value="TreeGrafter"/>
</dbReference>
<proteinExistence type="predicted"/>
<dbReference type="CDD" id="cd17316">
    <property type="entry name" value="MFS_SV2_like"/>
    <property type="match status" value="1"/>
</dbReference>
<protein>
    <submittedName>
        <fullName evidence="7">Putative lactate/pyruvate transporter</fullName>
    </submittedName>
</protein>
<feature type="transmembrane region" description="Helical" evidence="5">
    <location>
        <begin position="200"/>
        <end position="220"/>
    </location>
</feature>
<dbReference type="STRING" id="1245528.M3J8B1"/>
<dbReference type="Pfam" id="PF00083">
    <property type="entry name" value="Sugar_tr"/>
    <property type="match status" value="1"/>
</dbReference>
<dbReference type="OrthoDB" id="5296287at2759"/>
<feature type="transmembrane region" description="Helical" evidence="5">
    <location>
        <begin position="115"/>
        <end position="136"/>
    </location>
</feature>
<dbReference type="PROSITE" id="PS50850">
    <property type="entry name" value="MFS"/>
    <property type="match status" value="1"/>
</dbReference>
<name>M3J8B1_CANMX</name>
<dbReference type="PANTHER" id="PTHR23508">
    <property type="entry name" value="CARBOXYLIC ACID TRANSPORTER PROTEIN HOMOLOG"/>
    <property type="match status" value="1"/>
</dbReference>
<feature type="transmembrane region" description="Helical" evidence="5">
    <location>
        <begin position="332"/>
        <end position="352"/>
    </location>
</feature>
<comment type="subcellular location">
    <subcellularLocation>
        <location evidence="1">Membrane</location>
        <topology evidence="1">Multi-pass membrane protein</topology>
    </subcellularLocation>
</comment>
<feature type="domain" description="Major facilitator superfamily (MFS) profile" evidence="6">
    <location>
        <begin position="78"/>
        <end position="470"/>
    </location>
</feature>
<dbReference type="HOGENOM" id="CLU_001265_46_1_1"/>
<dbReference type="InterPro" id="IPR020846">
    <property type="entry name" value="MFS_dom"/>
</dbReference>
<evidence type="ECO:0000313" key="7">
    <source>
        <dbReference type="EMBL" id="EMG48338.1"/>
    </source>
</evidence>
<dbReference type="OMA" id="YHAVMTW"/>
<keyword evidence="2 5" id="KW-0812">Transmembrane</keyword>
<dbReference type="EMBL" id="AOGT01001154">
    <property type="protein sequence ID" value="EMG48338.1"/>
    <property type="molecule type" value="Genomic_DNA"/>
</dbReference>
<feature type="transmembrane region" description="Helical" evidence="5">
    <location>
        <begin position="373"/>
        <end position="392"/>
    </location>
</feature>
<keyword evidence="4 5" id="KW-0472">Membrane</keyword>
<dbReference type="GO" id="GO:0015355">
    <property type="term" value="F:secondary active monocarboxylate transmembrane transporter activity"/>
    <property type="evidence" value="ECO:0007669"/>
    <property type="project" value="TreeGrafter"/>
</dbReference>
<feature type="transmembrane region" description="Helical" evidence="5">
    <location>
        <begin position="232"/>
        <end position="252"/>
    </location>
</feature>
<dbReference type="SUPFAM" id="SSF103473">
    <property type="entry name" value="MFS general substrate transporter"/>
    <property type="match status" value="1"/>
</dbReference>
<sequence>MAGSIHTTNTQHTAASVEEHNKHIVRPPKFTSAAIKKYCITRITDLWVGWDELRKYSWYEVVNPFDPLVEMNLHQWNFFFIGFWGWTWDALDFFITSLNVSNIAAEMNVSVKDVSWGITLVLMLRTVGAVIFGAIGDTYGRKWPYIINLSCLMVIQIGTGFVTTFRQFLGLRALFGVAMGGLYGICAAEALSDAPKKARGVLSGIFQEGYAFGYLLAVIFQRAITDTTPKSWRALFWFSAGPPVIFITWRFFNPETESYQRLKERFNEGAAQKNSKVAEFKSQAKKALSQYWLITIYLVLMMAGFNFSSHGSQDLYPTMLTAQYKFSEDKTTVVNVCANLGAIAGGFVIAHLSQFIGRRTAILIGNAISGIMIYFWAFIPMWVTAFFMQFGIQGSWSVVPIHLSELSPPQFRSFVSGVSYQLGNLVSSASSTIEATIEEQINDYGKTMAIFIGAVLIYLIIVILIGPENRGAELGIERDDEYSTYANDSEDDDVERGGDIDLEKDIKGLEKPELEHKE</sequence>
<dbReference type="InterPro" id="IPR005828">
    <property type="entry name" value="MFS_sugar_transport-like"/>
</dbReference>
<evidence type="ECO:0000313" key="8">
    <source>
        <dbReference type="Proteomes" id="UP000011777"/>
    </source>
</evidence>
<keyword evidence="7" id="KW-0670">Pyruvate</keyword>
<feature type="transmembrane region" description="Helical" evidence="5">
    <location>
        <begin position="291"/>
        <end position="312"/>
    </location>
</feature>
<keyword evidence="3 5" id="KW-1133">Transmembrane helix</keyword>
<gene>
    <name evidence="7" type="ORF">G210_1108</name>
</gene>
<dbReference type="Proteomes" id="UP000011777">
    <property type="component" value="Unassembled WGS sequence"/>
</dbReference>
<accession>M3J8B1</accession>
<evidence type="ECO:0000259" key="6">
    <source>
        <dbReference type="PROSITE" id="PS50850"/>
    </source>
</evidence>
<feature type="transmembrane region" description="Helical" evidence="5">
    <location>
        <begin position="169"/>
        <end position="188"/>
    </location>
</feature>
<dbReference type="eggNOG" id="ENOG502QPK1">
    <property type="taxonomic scope" value="Eukaryota"/>
</dbReference>
<evidence type="ECO:0000256" key="3">
    <source>
        <dbReference type="ARBA" id="ARBA00022989"/>
    </source>
</evidence>
<feature type="transmembrane region" description="Helical" evidence="5">
    <location>
        <begin position="76"/>
        <end position="95"/>
    </location>
</feature>
<feature type="transmembrane region" description="Helical" evidence="5">
    <location>
        <begin position="143"/>
        <end position="163"/>
    </location>
</feature>
<dbReference type="PANTHER" id="PTHR23508:SF10">
    <property type="entry name" value="CARBOXYLIC ACID TRANSPORTER PROTEIN HOMOLOG"/>
    <property type="match status" value="1"/>
</dbReference>
<dbReference type="AlphaFoldDB" id="M3J8B1"/>
<organism evidence="7 8">
    <name type="scientific">Candida maltosa (strain Xu316)</name>
    <name type="common">Yeast</name>
    <dbReference type="NCBI Taxonomy" id="1245528"/>
    <lineage>
        <taxon>Eukaryota</taxon>
        <taxon>Fungi</taxon>
        <taxon>Dikarya</taxon>
        <taxon>Ascomycota</taxon>
        <taxon>Saccharomycotina</taxon>
        <taxon>Pichiomycetes</taxon>
        <taxon>Debaryomycetaceae</taxon>
        <taxon>Candida/Lodderomyces clade</taxon>
        <taxon>Candida</taxon>
    </lineage>
</organism>
<dbReference type="InterPro" id="IPR036259">
    <property type="entry name" value="MFS_trans_sf"/>
</dbReference>